<dbReference type="InterPro" id="IPR030678">
    <property type="entry name" value="Peptide/Ni-bd"/>
</dbReference>
<dbReference type="PROSITE" id="PS51257">
    <property type="entry name" value="PROKAR_LIPOPROTEIN"/>
    <property type="match status" value="1"/>
</dbReference>
<gene>
    <name evidence="6" type="ORF">SAMN02910432_01044</name>
</gene>
<proteinExistence type="inferred from homology"/>
<evidence type="ECO:0000256" key="3">
    <source>
        <dbReference type="ARBA" id="ARBA00022729"/>
    </source>
</evidence>
<evidence type="ECO:0000313" key="7">
    <source>
        <dbReference type="Proteomes" id="UP000182635"/>
    </source>
</evidence>
<dbReference type="GO" id="GO:0015833">
    <property type="term" value="P:peptide transport"/>
    <property type="evidence" value="ECO:0007669"/>
    <property type="project" value="TreeGrafter"/>
</dbReference>
<keyword evidence="3 4" id="KW-0732">Signal</keyword>
<reference evidence="7" key="1">
    <citation type="submission" date="2016-10" db="EMBL/GenBank/DDBJ databases">
        <authorList>
            <person name="Varghese N."/>
            <person name="Submissions S."/>
        </authorList>
    </citation>
    <scope>NUCLEOTIDE SEQUENCE [LARGE SCALE GENOMIC DNA]</scope>
    <source>
        <strain evidence="7">DSM 20403</strain>
    </source>
</reference>
<dbReference type="Pfam" id="PF00496">
    <property type="entry name" value="SBP_bac_5"/>
    <property type="match status" value="1"/>
</dbReference>
<feature type="signal peptide" evidence="4">
    <location>
        <begin position="1"/>
        <end position="22"/>
    </location>
</feature>
<feature type="chain" id="PRO_5039078046" evidence="4">
    <location>
        <begin position="23"/>
        <end position="590"/>
    </location>
</feature>
<dbReference type="EMBL" id="FOPI01000014">
    <property type="protein sequence ID" value="SFG35967.1"/>
    <property type="molecule type" value="Genomic_DNA"/>
</dbReference>
<organism evidence="6 7">
    <name type="scientific">Ligilactobacillus ruminis DSM 20403 = NBRC 102161</name>
    <dbReference type="NCBI Taxonomy" id="1423798"/>
    <lineage>
        <taxon>Bacteria</taxon>
        <taxon>Bacillati</taxon>
        <taxon>Bacillota</taxon>
        <taxon>Bacilli</taxon>
        <taxon>Lactobacillales</taxon>
        <taxon>Lactobacillaceae</taxon>
        <taxon>Ligilactobacillus</taxon>
    </lineage>
</organism>
<feature type="domain" description="Solute-binding protein family 5" evidence="5">
    <location>
        <begin position="113"/>
        <end position="502"/>
    </location>
</feature>
<dbReference type="GO" id="GO:0042597">
    <property type="term" value="C:periplasmic space"/>
    <property type="evidence" value="ECO:0007669"/>
    <property type="project" value="UniProtKB-ARBA"/>
</dbReference>
<evidence type="ECO:0000256" key="4">
    <source>
        <dbReference type="SAM" id="SignalP"/>
    </source>
</evidence>
<comment type="similarity">
    <text evidence="1">Belongs to the bacterial solute-binding protein 5 family.</text>
</comment>
<protein>
    <submittedName>
        <fullName evidence="6">Peptide/nickel transport system substrate-binding protein</fullName>
    </submittedName>
</protein>
<dbReference type="Proteomes" id="UP000182635">
    <property type="component" value="Unassembled WGS sequence"/>
</dbReference>
<dbReference type="Gene3D" id="3.40.190.10">
    <property type="entry name" value="Periplasmic binding protein-like II"/>
    <property type="match status" value="1"/>
</dbReference>
<dbReference type="CDD" id="cd08510">
    <property type="entry name" value="PBP2_Lactococcal_OppA_like"/>
    <property type="match status" value="1"/>
</dbReference>
<evidence type="ECO:0000256" key="1">
    <source>
        <dbReference type="ARBA" id="ARBA00005695"/>
    </source>
</evidence>
<dbReference type="PANTHER" id="PTHR30290:SF9">
    <property type="entry name" value="OLIGOPEPTIDE-BINDING PROTEIN APPA"/>
    <property type="match status" value="1"/>
</dbReference>
<dbReference type="SUPFAM" id="SSF53850">
    <property type="entry name" value="Periplasmic binding protein-like II"/>
    <property type="match status" value="1"/>
</dbReference>
<evidence type="ECO:0000256" key="2">
    <source>
        <dbReference type="ARBA" id="ARBA00022448"/>
    </source>
</evidence>
<dbReference type="PIRSF" id="PIRSF002741">
    <property type="entry name" value="MppA"/>
    <property type="match status" value="1"/>
</dbReference>
<accession>A0A1I2RBJ1</accession>
<dbReference type="InterPro" id="IPR000914">
    <property type="entry name" value="SBP_5_dom"/>
</dbReference>
<dbReference type="RefSeq" id="WP_046922655.1">
    <property type="nucleotide sequence ID" value="NZ_AYYL01000009.1"/>
</dbReference>
<dbReference type="Gene3D" id="3.10.105.10">
    <property type="entry name" value="Dipeptide-binding Protein, Domain 3"/>
    <property type="match status" value="1"/>
</dbReference>
<name>A0A1I2RBJ1_9LACO</name>
<dbReference type="AlphaFoldDB" id="A0A1I2RBJ1"/>
<dbReference type="PANTHER" id="PTHR30290">
    <property type="entry name" value="PERIPLASMIC BINDING COMPONENT OF ABC TRANSPORTER"/>
    <property type="match status" value="1"/>
</dbReference>
<evidence type="ECO:0000313" key="6">
    <source>
        <dbReference type="EMBL" id="SFG35967.1"/>
    </source>
</evidence>
<dbReference type="OrthoDB" id="9796817at2"/>
<dbReference type="GO" id="GO:0043190">
    <property type="term" value="C:ATP-binding cassette (ABC) transporter complex"/>
    <property type="evidence" value="ECO:0007669"/>
    <property type="project" value="InterPro"/>
</dbReference>
<keyword evidence="2" id="KW-0813">Transport</keyword>
<dbReference type="GO" id="GO:1904680">
    <property type="term" value="F:peptide transmembrane transporter activity"/>
    <property type="evidence" value="ECO:0007669"/>
    <property type="project" value="TreeGrafter"/>
</dbReference>
<evidence type="ECO:0000259" key="5">
    <source>
        <dbReference type="Pfam" id="PF00496"/>
    </source>
</evidence>
<sequence length="590" mass="65847">MNTKKVFVGAAAVLSLSALTLAGCGNNSSKEGSNSSSTQKASLPIAYNNKKVSVKGGTLKIGMVSDSAFKGIFAPELSQDKYDSEVGQFALQSLFKCDDNYKFIKGGAADISFNDKDKTATIKINKKVKWSNGKPLTSKDVEFAYEIIANPKASGVRYTDSLKNIKGMEEYHKGKADTISGIEMKDEHTVVLHFKQMTPGMRTSGSGYIWESAEPYEYLKDVPFDKIESCDQVRKNPVTFGPYKFNKIVSGESAEFVPNPYYWGKKPSLDKITIQTVSSATAGAALKSKKYDIMFDEPTSVYGDNKKPKGYTMVGKPELAYSYMGFKVGKFDSKKGVNVENKNAKMNNKSLRQAMAYAMNVQQVSDKFGYGLKTRATSLIPGAFKEYKNTELKGFPQDVDKANKLLDKAGYKKGKDGYRKTPDGKKLTINVAAMSGSANQEAIMKNYIQCWKKVGLRCKLTNGRLLDFNNFYDKVEADSKDIDVFFGAWSLSSEPSPADLYSEAAPFNMTRFVSKKNTQYLKNIDSQKAVTNHKWRVKQFKEWQAWMNEQAYVVPLQDYYDSVPVKNNVKGYTEQTSKGYTLWENVSLTK</sequence>
<dbReference type="InterPro" id="IPR039424">
    <property type="entry name" value="SBP_5"/>
</dbReference>